<dbReference type="Proteomes" id="UP001365542">
    <property type="component" value="Unassembled WGS sequence"/>
</dbReference>
<feature type="region of interest" description="Disordered" evidence="13">
    <location>
        <begin position="136"/>
        <end position="155"/>
    </location>
</feature>
<comment type="subcellular location">
    <subcellularLocation>
        <location evidence="2">Mitochondrion inner membrane</location>
        <topology evidence="2">Single-pass type II membrane protein</topology>
        <orientation evidence="2">Intermembrane side</orientation>
    </subcellularLocation>
</comment>
<feature type="region of interest" description="Disordered" evidence="13">
    <location>
        <begin position="235"/>
        <end position="364"/>
    </location>
</feature>
<keyword evidence="9" id="KW-1015">Disulfide bond</keyword>
<dbReference type="PANTHER" id="PTHR21622:SF0">
    <property type="entry name" value="COILED-COIL-HELIX-COILED-COIL-HELIX DOMAIN CONTAINING 4"/>
    <property type="match status" value="1"/>
</dbReference>
<keyword evidence="8" id="KW-0496">Mitochondrion</keyword>
<evidence type="ECO:0000256" key="3">
    <source>
        <dbReference type="ARBA" id="ARBA00013714"/>
    </source>
</evidence>
<evidence type="ECO:0000256" key="5">
    <source>
        <dbReference type="ARBA" id="ARBA00022927"/>
    </source>
</evidence>
<reference evidence="14 15" key="1">
    <citation type="submission" date="2019-10" db="EMBL/GenBank/DDBJ databases">
        <authorList>
            <person name="Palmer J.M."/>
        </authorList>
    </citation>
    <scope>NUCLEOTIDE SEQUENCE [LARGE SCALE GENOMIC DNA]</scope>
    <source>
        <strain evidence="14 15">TWF694</strain>
    </source>
</reference>
<dbReference type="GO" id="GO:0005758">
    <property type="term" value="C:mitochondrial intermembrane space"/>
    <property type="evidence" value="ECO:0007669"/>
    <property type="project" value="TreeGrafter"/>
</dbReference>
<dbReference type="EMBL" id="JAVHJO010000009">
    <property type="protein sequence ID" value="KAK6537398.1"/>
    <property type="molecule type" value="Genomic_DNA"/>
</dbReference>
<evidence type="ECO:0000256" key="9">
    <source>
        <dbReference type="ARBA" id="ARBA00023157"/>
    </source>
</evidence>
<dbReference type="AlphaFoldDB" id="A0AAV9X5N9"/>
<evidence type="ECO:0000256" key="6">
    <source>
        <dbReference type="ARBA" id="ARBA00023002"/>
    </source>
</evidence>
<evidence type="ECO:0000256" key="4">
    <source>
        <dbReference type="ARBA" id="ARBA00022448"/>
    </source>
</evidence>
<proteinExistence type="predicted"/>
<gene>
    <name evidence="14" type="primary">MIA40</name>
    <name evidence="14" type="ORF">TWF694_011585</name>
</gene>
<keyword evidence="4" id="KW-0813">Transport</keyword>
<dbReference type="Gene3D" id="1.10.287.2900">
    <property type="match status" value="1"/>
</dbReference>
<feature type="compositionally biased region" description="Low complexity" evidence="13">
    <location>
        <begin position="253"/>
        <end position="276"/>
    </location>
</feature>
<comment type="caution">
    <text evidence="14">The sequence shown here is derived from an EMBL/GenBank/DDBJ whole genome shotgun (WGS) entry which is preliminary data.</text>
</comment>
<feature type="compositionally biased region" description="Basic and acidic residues" evidence="13">
    <location>
        <begin position="283"/>
        <end position="298"/>
    </location>
</feature>
<comment type="function">
    <text evidence="11">Required for the import and folding of small cysteine-containing proteins (small Tim) in the mitochondrial intermembrane space (IMS). Forms a redox cycle with ERV1 that involves a disulfide relay system. Precursor proteins to be imported into the IMS are translocated in their reduced form into the mitochondria. The oxidized form of MIA40 forms a transient intermolecular disulfide bridge with the reduced precursor protein, resulting in oxidation of the precursor protein that now contains an intramolecular disulfide bond and is able to undergo folding in the IMS.</text>
</comment>
<evidence type="ECO:0000256" key="13">
    <source>
        <dbReference type="SAM" id="MobiDB-lite"/>
    </source>
</evidence>
<dbReference type="GO" id="GO:0045041">
    <property type="term" value="P:protein import into mitochondrial intermembrane space"/>
    <property type="evidence" value="ECO:0007669"/>
    <property type="project" value="InterPro"/>
</dbReference>
<organism evidence="14 15">
    <name type="scientific">Orbilia ellipsospora</name>
    <dbReference type="NCBI Taxonomy" id="2528407"/>
    <lineage>
        <taxon>Eukaryota</taxon>
        <taxon>Fungi</taxon>
        <taxon>Dikarya</taxon>
        <taxon>Ascomycota</taxon>
        <taxon>Pezizomycotina</taxon>
        <taxon>Orbiliomycetes</taxon>
        <taxon>Orbiliales</taxon>
        <taxon>Orbiliaceae</taxon>
        <taxon>Orbilia</taxon>
    </lineage>
</organism>
<keyword evidence="15" id="KW-1185">Reference proteome</keyword>
<keyword evidence="6" id="KW-0560">Oxidoreductase</keyword>
<keyword evidence="10" id="KW-0676">Redox-active center</keyword>
<dbReference type="PANTHER" id="PTHR21622">
    <property type="entry name" value="COILED-COIL-HELIX-COILED-COIL-HELIX DOMAIN CONTAINING 4"/>
    <property type="match status" value="1"/>
</dbReference>
<dbReference type="InterPro" id="IPR039289">
    <property type="entry name" value="CHCHD4"/>
</dbReference>
<comment type="cofactor">
    <cofactor evidence="1">
        <name>Cu(2+)</name>
        <dbReference type="ChEBI" id="CHEBI:29036"/>
    </cofactor>
</comment>
<keyword evidence="7" id="KW-0811">Translocation</keyword>
<protein>
    <recommendedName>
        <fullName evidence="3">Mitochondrial intermembrane space import and assembly protein 40</fullName>
    </recommendedName>
    <alternativeName>
        <fullName evidence="12">Mitochondrial import inner membrane translocase TIM40</fullName>
    </alternativeName>
</protein>
<evidence type="ECO:0000256" key="11">
    <source>
        <dbReference type="ARBA" id="ARBA00024980"/>
    </source>
</evidence>
<evidence type="ECO:0000313" key="14">
    <source>
        <dbReference type="EMBL" id="KAK6537398.1"/>
    </source>
</evidence>
<keyword evidence="5" id="KW-0653">Protein transport</keyword>
<sequence>MIQSSISYSLRHARPLLRSATSSPLRPNSLFTRTCPHSHPSRTLFTATKRTAGSRFRGFVGRIAVAGAVVYWYNTSAIFAEEPHKQPFISRAPPVEPIPEEHFATIDEVVAEKKAKAKAKADAGTKNESVVAIEEGATGPMSPESLEEEAGQQGAFNEETGEINWDCPCLGGMAHGPCGEEFREAFSCFVFSKEEPKGVDCIEKFKGMQTCFQKFPEIYGEPPADDEDDEEIDRKLAELDEEKSNEGYSGQAPSADKTPSSKTSKPKDSTPTSSIPHSPPQDKGTDEYTHPPPKDNSDPKAGTLTHPSPGEKGLGGGSHEGPVDTDTNTTGLIHPAPSNAGLEGIGGHAAPGIKGVNDPSGPNV</sequence>
<dbReference type="GO" id="GO:0015035">
    <property type="term" value="F:protein-disulfide reductase activity"/>
    <property type="evidence" value="ECO:0007669"/>
    <property type="project" value="InterPro"/>
</dbReference>
<name>A0AAV9X5N9_9PEZI</name>
<evidence type="ECO:0000313" key="15">
    <source>
        <dbReference type="Proteomes" id="UP001365542"/>
    </source>
</evidence>
<dbReference type="PROSITE" id="PS51808">
    <property type="entry name" value="CHCH"/>
    <property type="match status" value="1"/>
</dbReference>
<accession>A0AAV9X5N9</accession>
<evidence type="ECO:0000256" key="10">
    <source>
        <dbReference type="ARBA" id="ARBA00023284"/>
    </source>
</evidence>
<evidence type="ECO:0000256" key="1">
    <source>
        <dbReference type="ARBA" id="ARBA00001973"/>
    </source>
</evidence>
<dbReference type="GO" id="GO:0005743">
    <property type="term" value="C:mitochondrial inner membrane"/>
    <property type="evidence" value="ECO:0007669"/>
    <property type="project" value="UniProtKB-SubCell"/>
</dbReference>
<evidence type="ECO:0000256" key="2">
    <source>
        <dbReference type="ARBA" id="ARBA00004164"/>
    </source>
</evidence>
<evidence type="ECO:0000256" key="12">
    <source>
        <dbReference type="ARBA" id="ARBA00033150"/>
    </source>
</evidence>
<evidence type="ECO:0000256" key="7">
    <source>
        <dbReference type="ARBA" id="ARBA00023010"/>
    </source>
</evidence>
<feature type="compositionally biased region" description="Basic and acidic residues" evidence="13">
    <location>
        <begin position="235"/>
        <end position="245"/>
    </location>
</feature>
<evidence type="ECO:0000256" key="8">
    <source>
        <dbReference type="ARBA" id="ARBA00023128"/>
    </source>
</evidence>